<reference evidence="1" key="1">
    <citation type="submission" date="2020-05" db="EMBL/GenBank/DDBJ databases">
        <authorList>
            <person name="Chiriac C."/>
            <person name="Salcher M."/>
            <person name="Ghai R."/>
            <person name="Kavagutti S V."/>
        </authorList>
    </citation>
    <scope>NUCLEOTIDE SEQUENCE</scope>
</reference>
<dbReference type="EMBL" id="CAFBRW010000010">
    <property type="protein sequence ID" value="CAB5110127.1"/>
    <property type="molecule type" value="Genomic_DNA"/>
</dbReference>
<dbReference type="AlphaFoldDB" id="A0A6J7VSH3"/>
<gene>
    <name evidence="1" type="ORF">UFOPK4424_00118</name>
</gene>
<organism evidence="1">
    <name type="scientific">freshwater metagenome</name>
    <dbReference type="NCBI Taxonomy" id="449393"/>
    <lineage>
        <taxon>unclassified sequences</taxon>
        <taxon>metagenomes</taxon>
        <taxon>ecological metagenomes</taxon>
    </lineage>
</organism>
<proteinExistence type="predicted"/>
<evidence type="ECO:0000313" key="1">
    <source>
        <dbReference type="EMBL" id="CAB5110127.1"/>
    </source>
</evidence>
<name>A0A6J7VSH3_9ZZZZ</name>
<protein>
    <submittedName>
        <fullName evidence="1">Unannotated protein</fullName>
    </submittedName>
</protein>
<sequence>MLRKGEVVFTGKIDDLLHAQQPIIIAKGQNESDLNTLLSIAKSAGHHATIRDGALHVEGPKEWAVILNKAAFDAGITLSQLTPQLPNLEETFFEMTGDK</sequence>
<accession>A0A6J7VSH3</accession>